<dbReference type="GO" id="GO:0016787">
    <property type="term" value="F:hydrolase activity"/>
    <property type="evidence" value="ECO:0007669"/>
    <property type="project" value="UniProtKB-KW"/>
</dbReference>
<evidence type="ECO:0000256" key="4">
    <source>
        <dbReference type="RuleBase" id="RU003476"/>
    </source>
</evidence>
<protein>
    <submittedName>
        <fullName evidence="6">ADP-ribose pyrophosphatase YjhB (NUDIX family)</fullName>
    </submittedName>
</protein>
<evidence type="ECO:0000256" key="3">
    <source>
        <dbReference type="ARBA" id="ARBA00022801"/>
    </source>
</evidence>
<accession>A0A7W5YRY8</accession>
<keyword evidence="7" id="KW-1185">Reference proteome</keyword>
<comment type="caution">
    <text evidence="6">The sequence shown here is derived from an EMBL/GenBank/DDBJ whole genome shotgun (WGS) entry which is preliminary data.</text>
</comment>
<dbReference type="PANTHER" id="PTHR43046:SF14">
    <property type="entry name" value="MUTT_NUDIX FAMILY PROTEIN"/>
    <property type="match status" value="1"/>
</dbReference>
<dbReference type="PROSITE" id="PS51462">
    <property type="entry name" value="NUDIX"/>
    <property type="match status" value="1"/>
</dbReference>
<sequence length="160" mass="17391">MPMSPFLADLRSRVGNALLMLPAATGCVFDDEGRLLVARHAGEKGLWAPPGGGIDPDERPEHTVVRELHEELGVDIEVRGLIGVFGGPEFRTTYPNGHQVAYVNAVYGCALAGGVLTPDGEEITDARFATEEELAGLPMPAWSPRVLPQAFAWWRERWSA</sequence>
<dbReference type="Gene3D" id="3.90.79.10">
    <property type="entry name" value="Nucleoside Triphosphate Pyrophosphohydrolase"/>
    <property type="match status" value="1"/>
</dbReference>
<dbReference type="EMBL" id="JACIBV010000001">
    <property type="protein sequence ID" value="MBB3731572.1"/>
    <property type="molecule type" value="Genomic_DNA"/>
</dbReference>
<evidence type="ECO:0000259" key="5">
    <source>
        <dbReference type="PROSITE" id="PS51462"/>
    </source>
</evidence>
<dbReference type="InterPro" id="IPR000086">
    <property type="entry name" value="NUDIX_hydrolase_dom"/>
</dbReference>
<evidence type="ECO:0000313" key="6">
    <source>
        <dbReference type="EMBL" id="MBB3731572.1"/>
    </source>
</evidence>
<reference evidence="6 7" key="1">
    <citation type="submission" date="2020-08" db="EMBL/GenBank/DDBJ databases">
        <title>Sequencing the genomes of 1000 actinobacteria strains.</title>
        <authorList>
            <person name="Klenk H.-P."/>
        </authorList>
    </citation>
    <scope>NUCLEOTIDE SEQUENCE [LARGE SCALE GENOMIC DNA]</scope>
    <source>
        <strain evidence="6 7">DSM 44320</strain>
    </source>
</reference>
<evidence type="ECO:0000313" key="7">
    <source>
        <dbReference type="Proteomes" id="UP000579945"/>
    </source>
</evidence>
<dbReference type="SUPFAM" id="SSF55811">
    <property type="entry name" value="Nudix"/>
    <property type="match status" value="1"/>
</dbReference>
<dbReference type="Pfam" id="PF00293">
    <property type="entry name" value="NUDIX"/>
    <property type="match status" value="1"/>
</dbReference>
<comment type="cofactor">
    <cofactor evidence="1">
        <name>Mg(2+)</name>
        <dbReference type="ChEBI" id="CHEBI:18420"/>
    </cofactor>
</comment>
<dbReference type="InterPro" id="IPR015797">
    <property type="entry name" value="NUDIX_hydrolase-like_dom_sf"/>
</dbReference>
<evidence type="ECO:0000256" key="1">
    <source>
        <dbReference type="ARBA" id="ARBA00001946"/>
    </source>
</evidence>
<proteinExistence type="inferred from homology"/>
<evidence type="ECO:0000256" key="2">
    <source>
        <dbReference type="ARBA" id="ARBA00005582"/>
    </source>
</evidence>
<dbReference type="PROSITE" id="PS00893">
    <property type="entry name" value="NUDIX_BOX"/>
    <property type="match status" value="1"/>
</dbReference>
<comment type="similarity">
    <text evidence="2 4">Belongs to the Nudix hydrolase family.</text>
</comment>
<feature type="domain" description="Nudix hydrolase" evidence="5">
    <location>
        <begin position="20"/>
        <end position="152"/>
    </location>
</feature>
<name>A0A7W5YRY8_9ACTN</name>
<keyword evidence="3 4" id="KW-0378">Hydrolase</keyword>
<dbReference type="InterPro" id="IPR020476">
    <property type="entry name" value="Nudix_hydrolase"/>
</dbReference>
<dbReference type="RefSeq" id="WP_183657763.1">
    <property type="nucleotide sequence ID" value="NZ_JBEZZD010000002.1"/>
</dbReference>
<dbReference type="PANTHER" id="PTHR43046">
    <property type="entry name" value="GDP-MANNOSE MANNOSYL HYDROLASE"/>
    <property type="match status" value="1"/>
</dbReference>
<dbReference type="PRINTS" id="PR00502">
    <property type="entry name" value="NUDIXFAMILY"/>
</dbReference>
<organism evidence="6 7">
    <name type="scientific">Nonomuraea dietziae</name>
    <dbReference type="NCBI Taxonomy" id="65515"/>
    <lineage>
        <taxon>Bacteria</taxon>
        <taxon>Bacillati</taxon>
        <taxon>Actinomycetota</taxon>
        <taxon>Actinomycetes</taxon>
        <taxon>Streptosporangiales</taxon>
        <taxon>Streptosporangiaceae</taxon>
        <taxon>Nonomuraea</taxon>
    </lineage>
</organism>
<dbReference type="InterPro" id="IPR020084">
    <property type="entry name" value="NUDIX_hydrolase_CS"/>
</dbReference>
<gene>
    <name evidence="6" type="ORF">FHR33_007432</name>
</gene>
<dbReference type="Proteomes" id="UP000579945">
    <property type="component" value="Unassembled WGS sequence"/>
</dbReference>
<dbReference type="AlphaFoldDB" id="A0A7W5YRY8"/>